<keyword evidence="3" id="KW-0813">Transport</keyword>
<evidence type="ECO:0000256" key="6">
    <source>
        <dbReference type="ARBA" id="ARBA00022970"/>
    </source>
</evidence>
<feature type="transmembrane region" description="Helical" evidence="9">
    <location>
        <begin position="147"/>
        <end position="168"/>
    </location>
</feature>
<evidence type="ECO:0000313" key="10">
    <source>
        <dbReference type="EMBL" id="SQJ16040.1"/>
    </source>
</evidence>
<keyword evidence="8 9" id="KW-0472">Membrane</keyword>
<evidence type="ECO:0000256" key="9">
    <source>
        <dbReference type="SAM" id="Phobius"/>
    </source>
</evidence>
<dbReference type="GO" id="GO:0015820">
    <property type="term" value="P:L-leucine transport"/>
    <property type="evidence" value="ECO:0007669"/>
    <property type="project" value="TreeGrafter"/>
</dbReference>
<feature type="transmembrane region" description="Helical" evidence="9">
    <location>
        <begin position="180"/>
        <end position="207"/>
    </location>
</feature>
<feature type="transmembrane region" description="Helical" evidence="9">
    <location>
        <begin position="9"/>
        <end position="28"/>
    </location>
</feature>
<evidence type="ECO:0000256" key="1">
    <source>
        <dbReference type="ARBA" id="ARBA00004651"/>
    </source>
</evidence>
<dbReference type="Pfam" id="PF05525">
    <property type="entry name" value="Branch_AA_trans"/>
    <property type="match status" value="1"/>
</dbReference>
<dbReference type="GO" id="GO:0015818">
    <property type="term" value="P:isoleucine transport"/>
    <property type="evidence" value="ECO:0007669"/>
    <property type="project" value="TreeGrafter"/>
</dbReference>
<feature type="transmembrane region" description="Helical" evidence="9">
    <location>
        <begin position="403"/>
        <end position="422"/>
    </location>
</feature>
<proteinExistence type="inferred from homology"/>
<sequence length="431" mass="45809">MDSKVIKKGIIVGFALFSTFFGAGNLIFPPGIGAASGTQWVAGALGLFCSGILLPVIAVIAVNNSGGDVKNILNPVTPWFYNFFYLIMVLILATTSTMPKLAATTHEMGVRALTDKVPMPVTILIFFLIIFFISKDASSVVDKIGKYLTPVLLVALLIIVAAAVITPIGAPVPTGIEKPFVGALITGYNTGDLTLGLMCASLFFNALRDGEIKKSQINAGIYITALVAIIGLTIIYVGLLYLGATGNEYVTTDMSMATMLIILVEQLLGKIGSGVLAIIVMLACITTGVGIATIGAEFVEEFTKGRIKYTTWLIVVCILGGCLGILGVNRIVGYASFMFAVIYPICIVLTFLGLIKKFLLNDGPFKGGVLMAFLFSLMETLVNAGLNISIFKIILSKMPLAEYGFSWLVPSIVGMIIGAFIIKTKVPDVIE</sequence>
<evidence type="ECO:0000256" key="4">
    <source>
        <dbReference type="ARBA" id="ARBA00022475"/>
    </source>
</evidence>
<organism evidence="10 11">
    <name type="scientific">Fusobacterium ulcerans</name>
    <dbReference type="NCBI Taxonomy" id="861"/>
    <lineage>
        <taxon>Bacteria</taxon>
        <taxon>Fusobacteriati</taxon>
        <taxon>Fusobacteriota</taxon>
        <taxon>Fusobacteriia</taxon>
        <taxon>Fusobacteriales</taxon>
        <taxon>Fusobacteriaceae</taxon>
        <taxon>Fusobacterium</taxon>
    </lineage>
</organism>
<keyword evidence="5 9" id="KW-0812">Transmembrane</keyword>
<dbReference type="AlphaFoldDB" id="A0AAX2JGD0"/>
<dbReference type="InterPro" id="IPR004685">
    <property type="entry name" value="Brnchd-chn_aa_trnsp_Livcs"/>
</dbReference>
<dbReference type="KEGG" id="ful:C4N20_06505"/>
<feature type="transmembrane region" description="Helical" evidence="9">
    <location>
        <begin position="275"/>
        <end position="299"/>
    </location>
</feature>
<gene>
    <name evidence="10" type="primary">brnQ_3</name>
    <name evidence="10" type="ORF">NCTC12112_03192</name>
</gene>
<dbReference type="Proteomes" id="UP000249008">
    <property type="component" value="Chromosome 1"/>
</dbReference>
<dbReference type="GO" id="GO:0015190">
    <property type="term" value="F:L-leucine transmembrane transporter activity"/>
    <property type="evidence" value="ECO:0007669"/>
    <property type="project" value="TreeGrafter"/>
</dbReference>
<dbReference type="RefSeq" id="WP_005982378.1">
    <property type="nucleotide sequence ID" value="NZ_CABKNW010000007.1"/>
</dbReference>
<evidence type="ECO:0000256" key="7">
    <source>
        <dbReference type="ARBA" id="ARBA00022989"/>
    </source>
</evidence>
<evidence type="ECO:0000313" key="11">
    <source>
        <dbReference type="Proteomes" id="UP000249008"/>
    </source>
</evidence>
<feature type="transmembrane region" description="Helical" evidence="9">
    <location>
        <begin position="83"/>
        <end position="102"/>
    </location>
</feature>
<evidence type="ECO:0000256" key="2">
    <source>
        <dbReference type="ARBA" id="ARBA00008540"/>
    </source>
</evidence>
<protein>
    <submittedName>
        <fullName evidence="10">LIV-II</fullName>
    </submittedName>
</protein>
<dbReference type="PANTHER" id="PTHR30588">
    <property type="entry name" value="BRANCHED-CHAIN AMINO ACID TRANSPORT SYSTEM 2 CARRIER PROTEIN"/>
    <property type="match status" value="1"/>
</dbReference>
<keyword evidence="6" id="KW-0029">Amino-acid transport</keyword>
<keyword evidence="4" id="KW-1003">Cell membrane</keyword>
<feature type="transmembrane region" description="Helical" evidence="9">
    <location>
        <begin position="117"/>
        <end position="135"/>
    </location>
</feature>
<dbReference type="GO" id="GO:0005886">
    <property type="term" value="C:plasma membrane"/>
    <property type="evidence" value="ECO:0007669"/>
    <property type="project" value="UniProtKB-SubCell"/>
</dbReference>
<dbReference type="GeneID" id="78454452"/>
<comment type="subcellular location">
    <subcellularLocation>
        <location evidence="1">Cell membrane</location>
        <topology evidence="1">Multi-pass membrane protein</topology>
    </subcellularLocation>
</comment>
<keyword evidence="7 9" id="KW-1133">Transmembrane helix</keyword>
<evidence type="ECO:0000256" key="5">
    <source>
        <dbReference type="ARBA" id="ARBA00022692"/>
    </source>
</evidence>
<name>A0AAX2JGD0_9FUSO</name>
<dbReference type="EMBL" id="LS483487">
    <property type="protein sequence ID" value="SQJ16040.1"/>
    <property type="molecule type" value="Genomic_DNA"/>
</dbReference>
<evidence type="ECO:0000256" key="3">
    <source>
        <dbReference type="ARBA" id="ARBA00022448"/>
    </source>
</evidence>
<evidence type="ECO:0000256" key="8">
    <source>
        <dbReference type="ARBA" id="ARBA00023136"/>
    </source>
</evidence>
<comment type="similarity">
    <text evidence="2">Belongs to the branched chain amino acid transporter family.</text>
</comment>
<feature type="transmembrane region" description="Helical" evidence="9">
    <location>
        <begin position="311"/>
        <end position="328"/>
    </location>
</feature>
<dbReference type="GO" id="GO:0005304">
    <property type="term" value="F:L-valine transmembrane transporter activity"/>
    <property type="evidence" value="ECO:0007669"/>
    <property type="project" value="TreeGrafter"/>
</dbReference>
<dbReference type="GO" id="GO:0015188">
    <property type="term" value="F:L-isoleucine transmembrane transporter activity"/>
    <property type="evidence" value="ECO:0007669"/>
    <property type="project" value="TreeGrafter"/>
</dbReference>
<dbReference type="PANTHER" id="PTHR30588:SF0">
    <property type="entry name" value="BRANCHED-CHAIN AMINO ACID PERMEASE BRNQ"/>
    <property type="match status" value="1"/>
</dbReference>
<reference evidence="10 11" key="1">
    <citation type="submission" date="2018-06" db="EMBL/GenBank/DDBJ databases">
        <authorList>
            <consortium name="Pathogen Informatics"/>
            <person name="Doyle S."/>
        </authorList>
    </citation>
    <scope>NUCLEOTIDE SEQUENCE [LARGE SCALE GENOMIC DNA]</scope>
    <source>
        <strain evidence="10 11">NCTC12112</strain>
    </source>
</reference>
<feature type="transmembrane region" description="Helical" evidence="9">
    <location>
        <begin position="334"/>
        <end position="355"/>
    </location>
</feature>
<feature type="transmembrane region" description="Helical" evidence="9">
    <location>
        <begin position="40"/>
        <end position="62"/>
    </location>
</feature>
<feature type="transmembrane region" description="Helical" evidence="9">
    <location>
        <begin position="219"/>
        <end position="244"/>
    </location>
</feature>
<feature type="transmembrane region" description="Helical" evidence="9">
    <location>
        <begin position="367"/>
        <end position="391"/>
    </location>
</feature>
<accession>A0AAX2JGD0</accession>